<feature type="compositionally biased region" description="Polar residues" evidence="1">
    <location>
        <begin position="60"/>
        <end position="71"/>
    </location>
</feature>
<reference evidence="3" key="1">
    <citation type="journal article" date="2014" name="Int. J. Syst. Evol. Microbiol.">
        <title>Complete genome sequence of Corynebacterium casei LMG S-19264T (=DSM 44701T), isolated from a smear-ripened cheese.</title>
        <authorList>
            <consortium name="US DOE Joint Genome Institute (JGI-PGF)"/>
            <person name="Walter F."/>
            <person name="Albersmeier A."/>
            <person name="Kalinowski J."/>
            <person name="Ruckert C."/>
        </authorList>
    </citation>
    <scope>NUCLEOTIDE SEQUENCE</scope>
    <source>
        <strain evidence="3">KCTC 42650</strain>
    </source>
</reference>
<feature type="transmembrane region" description="Helical" evidence="2">
    <location>
        <begin position="12"/>
        <end position="35"/>
    </location>
</feature>
<keyword evidence="4" id="KW-1185">Reference proteome</keyword>
<evidence type="ECO:0000256" key="1">
    <source>
        <dbReference type="SAM" id="MobiDB-lite"/>
    </source>
</evidence>
<keyword evidence="2" id="KW-0472">Membrane</keyword>
<evidence type="ECO:0008006" key="5">
    <source>
        <dbReference type="Google" id="ProtNLM"/>
    </source>
</evidence>
<feature type="compositionally biased region" description="Gly residues" evidence="1">
    <location>
        <begin position="49"/>
        <end position="59"/>
    </location>
</feature>
<dbReference type="Proteomes" id="UP000626220">
    <property type="component" value="Unassembled WGS sequence"/>
</dbReference>
<dbReference type="EMBL" id="BNCJ01000007">
    <property type="protein sequence ID" value="GHF54409.1"/>
    <property type="molecule type" value="Genomic_DNA"/>
</dbReference>
<evidence type="ECO:0000256" key="2">
    <source>
        <dbReference type="SAM" id="Phobius"/>
    </source>
</evidence>
<evidence type="ECO:0000313" key="3">
    <source>
        <dbReference type="EMBL" id="GHF54409.1"/>
    </source>
</evidence>
<keyword evidence="2" id="KW-1133">Transmembrane helix</keyword>
<comment type="caution">
    <text evidence="3">The sequence shown here is derived from an EMBL/GenBank/DDBJ whole genome shotgun (WGS) entry which is preliminary data.</text>
</comment>
<keyword evidence="2" id="KW-0812">Transmembrane</keyword>
<evidence type="ECO:0000313" key="4">
    <source>
        <dbReference type="Proteomes" id="UP000626220"/>
    </source>
</evidence>
<accession>A0A8J3GZ80</accession>
<feature type="region of interest" description="Disordered" evidence="1">
    <location>
        <begin position="45"/>
        <end position="72"/>
    </location>
</feature>
<dbReference type="InterPro" id="IPR035437">
    <property type="entry name" value="SNase_OB-fold_sf"/>
</dbReference>
<protein>
    <recommendedName>
        <fullName evidence="5">TNase-like domain-containing protein</fullName>
    </recommendedName>
</protein>
<reference evidence="3" key="2">
    <citation type="submission" date="2020-09" db="EMBL/GenBank/DDBJ databases">
        <authorList>
            <person name="Sun Q."/>
            <person name="Kim S."/>
        </authorList>
    </citation>
    <scope>NUCLEOTIDE SEQUENCE</scope>
    <source>
        <strain evidence="3">KCTC 42650</strain>
    </source>
</reference>
<gene>
    <name evidence="3" type="ORF">GCM10017056_27340</name>
</gene>
<organism evidence="3 4">
    <name type="scientific">Seohaeicola zhoushanensis</name>
    <dbReference type="NCBI Taxonomy" id="1569283"/>
    <lineage>
        <taxon>Bacteria</taxon>
        <taxon>Pseudomonadati</taxon>
        <taxon>Pseudomonadota</taxon>
        <taxon>Alphaproteobacteria</taxon>
        <taxon>Rhodobacterales</taxon>
        <taxon>Roseobacteraceae</taxon>
        <taxon>Seohaeicola</taxon>
    </lineage>
</organism>
<proteinExistence type="predicted"/>
<dbReference type="AlphaFoldDB" id="A0A8J3GZ80"/>
<sequence length="169" mass="18016">MKLLPSRRRRRILPRNLSILPMFGILAVVAVGNLWSDGRPDGQQPRILNGGGAWGGGGSVSTKTARTTQPGSRPGSILLDRVTRVRDGDTIVVGLVPVRIANLDCAEAGSAAGDRATAQISRIVAGVQLRCTLEGRRSYDREVGVCALPDGRDIGEMLIAGGYCQRWRG</sequence>
<dbReference type="Gene3D" id="2.40.50.90">
    <property type="match status" value="1"/>
</dbReference>
<name>A0A8J3GZ80_9RHOB</name>
<dbReference type="SUPFAM" id="SSF50199">
    <property type="entry name" value="Staphylococcal nuclease"/>
    <property type="match status" value="1"/>
</dbReference>